<proteinExistence type="predicted"/>
<dbReference type="OrthoDB" id="3775508at2759"/>
<organism evidence="2 3">
    <name type="scientific">Lojkania enalia</name>
    <dbReference type="NCBI Taxonomy" id="147567"/>
    <lineage>
        <taxon>Eukaryota</taxon>
        <taxon>Fungi</taxon>
        <taxon>Dikarya</taxon>
        <taxon>Ascomycota</taxon>
        <taxon>Pezizomycotina</taxon>
        <taxon>Dothideomycetes</taxon>
        <taxon>Pleosporomycetidae</taxon>
        <taxon>Pleosporales</taxon>
        <taxon>Pleosporales incertae sedis</taxon>
        <taxon>Lojkania</taxon>
    </lineage>
</organism>
<evidence type="ECO:0000313" key="2">
    <source>
        <dbReference type="EMBL" id="KAF2264453.1"/>
    </source>
</evidence>
<accession>A0A9P4KB65</accession>
<comment type="caution">
    <text evidence="2">The sequence shown here is derived from an EMBL/GenBank/DDBJ whole genome shotgun (WGS) entry which is preliminary data.</text>
</comment>
<dbReference type="EMBL" id="ML986616">
    <property type="protein sequence ID" value="KAF2264453.1"/>
    <property type="molecule type" value="Genomic_DNA"/>
</dbReference>
<gene>
    <name evidence="2" type="ORF">CC78DRAFT_580525</name>
</gene>
<evidence type="ECO:0000256" key="1">
    <source>
        <dbReference type="SAM" id="SignalP"/>
    </source>
</evidence>
<feature type="chain" id="PRO_5040146547" evidence="1">
    <location>
        <begin position="18"/>
        <end position="67"/>
    </location>
</feature>
<dbReference type="AlphaFoldDB" id="A0A9P4KB65"/>
<evidence type="ECO:0000313" key="3">
    <source>
        <dbReference type="Proteomes" id="UP000800093"/>
    </source>
</evidence>
<feature type="signal peptide" evidence="1">
    <location>
        <begin position="1"/>
        <end position="17"/>
    </location>
</feature>
<dbReference type="Proteomes" id="UP000800093">
    <property type="component" value="Unassembled WGS sequence"/>
</dbReference>
<protein>
    <submittedName>
        <fullName evidence="2">Uncharacterized protein</fullName>
    </submittedName>
</protein>
<keyword evidence="3" id="KW-1185">Reference proteome</keyword>
<name>A0A9P4KB65_9PLEO</name>
<keyword evidence="1" id="KW-0732">Signal</keyword>
<sequence length="67" mass="6989">MKFSALITLLVASIALASPATTSLERSTKIVVDANGNELAMPCVECPCEPGWNTECTCIPNGCCCVP</sequence>
<reference evidence="3" key="1">
    <citation type="journal article" date="2020" name="Stud. Mycol.">
        <title>101 Dothideomycetes genomes: A test case for predicting lifestyles and emergence of pathogens.</title>
        <authorList>
            <person name="Haridas S."/>
            <person name="Albert R."/>
            <person name="Binder M."/>
            <person name="Bloem J."/>
            <person name="LaButti K."/>
            <person name="Salamov A."/>
            <person name="Andreopoulos B."/>
            <person name="Baker S."/>
            <person name="Barry K."/>
            <person name="Bills G."/>
            <person name="Bluhm B."/>
            <person name="Cannon C."/>
            <person name="Castanera R."/>
            <person name="Culley D."/>
            <person name="Daum C."/>
            <person name="Ezra D."/>
            <person name="Gonzalez J."/>
            <person name="Henrissat B."/>
            <person name="Kuo A."/>
            <person name="Liang C."/>
            <person name="Lipzen A."/>
            <person name="Lutzoni F."/>
            <person name="Magnuson J."/>
            <person name="Mondo S."/>
            <person name="Nolan M."/>
            <person name="Ohm R."/>
            <person name="Pangilinan J."/>
            <person name="Park H.-J."/>
            <person name="Ramirez L."/>
            <person name="Alfaro M."/>
            <person name="Sun H."/>
            <person name="Tritt A."/>
            <person name="Yoshinaga Y."/>
            <person name="Zwiers L.-H."/>
            <person name="Turgeon B."/>
            <person name="Goodwin S."/>
            <person name="Spatafora J."/>
            <person name="Crous P."/>
            <person name="Grigoriev I."/>
        </authorList>
    </citation>
    <scope>NUCLEOTIDE SEQUENCE [LARGE SCALE GENOMIC DNA]</scope>
    <source>
        <strain evidence="3">CBS 304.66</strain>
    </source>
</reference>